<dbReference type="RefSeq" id="WP_146583632.1">
    <property type="nucleotide sequence ID" value="NZ_SJPO01000001.1"/>
</dbReference>
<organism evidence="2 3">
    <name type="scientific">Posidoniimonas polymericola</name>
    <dbReference type="NCBI Taxonomy" id="2528002"/>
    <lineage>
        <taxon>Bacteria</taxon>
        <taxon>Pseudomonadati</taxon>
        <taxon>Planctomycetota</taxon>
        <taxon>Planctomycetia</taxon>
        <taxon>Pirellulales</taxon>
        <taxon>Lacipirellulaceae</taxon>
        <taxon>Posidoniimonas</taxon>
    </lineage>
</organism>
<evidence type="ECO:0000313" key="2">
    <source>
        <dbReference type="EMBL" id="TWT85363.1"/>
    </source>
</evidence>
<accession>A0A5C5ZFL7</accession>
<name>A0A5C5ZFL7_9BACT</name>
<feature type="transmembrane region" description="Helical" evidence="1">
    <location>
        <begin position="30"/>
        <end position="53"/>
    </location>
</feature>
<keyword evidence="1" id="KW-1133">Transmembrane helix</keyword>
<comment type="caution">
    <text evidence="2">The sequence shown here is derived from an EMBL/GenBank/DDBJ whole genome shotgun (WGS) entry which is preliminary data.</text>
</comment>
<sequence>MGYFVLWSVLGLIGTGIMLSKSAYKGRATAAALFSLPHAVIFGPIFLLIMLAARSQKACPHCKSSIDREASVCPECTRDVA</sequence>
<reference evidence="2 3" key="1">
    <citation type="submission" date="2019-02" db="EMBL/GenBank/DDBJ databases">
        <title>Deep-cultivation of Planctomycetes and their phenomic and genomic characterization uncovers novel biology.</title>
        <authorList>
            <person name="Wiegand S."/>
            <person name="Jogler M."/>
            <person name="Boedeker C."/>
            <person name="Pinto D."/>
            <person name="Vollmers J."/>
            <person name="Rivas-Marin E."/>
            <person name="Kohn T."/>
            <person name="Peeters S.H."/>
            <person name="Heuer A."/>
            <person name="Rast P."/>
            <person name="Oberbeckmann S."/>
            <person name="Bunk B."/>
            <person name="Jeske O."/>
            <person name="Meyerdierks A."/>
            <person name="Storesund J.E."/>
            <person name="Kallscheuer N."/>
            <person name="Luecker S."/>
            <person name="Lage O.M."/>
            <person name="Pohl T."/>
            <person name="Merkel B.J."/>
            <person name="Hornburger P."/>
            <person name="Mueller R.-W."/>
            <person name="Bruemmer F."/>
            <person name="Labrenz M."/>
            <person name="Spormann A.M."/>
            <person name="Op Den Camp H."/>
            <person name="Overmann J."/>
            <person name="Amann R."/>
            <person name="Jetten M.S.M."/>
            <person name="Mascher T."/>
            <person name="Medema M.H."/>
            <person name="Devos D.P."/>
            <person name="Kaster A.-K."/>
            <person name="Ovreas L."/>
            <person name="Rohde M."/>
            <person name="Galperin M.Y."/>
            <person name="Jogler C."/>
        </authorList>
    </citation>
    <scope>NUCLEOTIDE SEQUENCE [LARGE SCALE GENOMIC DNA]</scope>
    <source>
        <strain evidence="2 3">Pla123a</strain>
    </source>
</reference>
<keyword evidence="1" id="KW-0812">Transmembrane</keyword>
<proteinExistence type="predicted"/>
<dbReference type="OrthoDB" id="9810350at2"/>
<dbReference type="AlphaFoldDB" id="A0A5C5ZFL7"/>
<evidence type="ECO:0000313" key="3">
    <source>
        <dbReference type="Proteomes" id="UP000318478"/>
    </source>
</evidence>
<dbReference type="Proteomes" id="UP000318478">
    <property type="component" value="Unassembled WGS sequence"/>
</dbReference>
<keyword evidence="1" id="KW-0472">Membrane</keyword>
<protein>
    <recommendedName>
        <fullName evidence="4">Zinc ribbon domain-containing protein</fullName>
    </recommendedName>
</protein>
<keyword evidence="3" id="KW-1185">Reference proteome</keyword>
<gene>
    <name evidence="2" type="ORF">Pla123a_01700</name>
</gene>
<dbReference type="EMBL" id="SJPO01000001">
    <property type="protein sequence ID" value="TWT85363.1"/>
    <property type="molecule type" value="Genomic_DNA"/>
</dbReference>
<evidence type="ECO:0000256" key="1">
    <source>
        <dbReference type="SAM" id="Phobius"/>
    </source>
</evidence>
<evidence type="ECO:0008006" key="4">
    <source>
        <dbReference type="Google" id="ProtNLM"/>
    </source>
</evidence>